<dbReference type="SUPFAM" id="SSF51395">
    <property type="entry name" value="FMN-linked oxidoreductases"/>
    <property type="match status" value="1"/>
</dbReference>
<keyword evidence="5" id="KW-0560">Oxidoreductase</keyword>
<dbReference type="InterPro" id="IPR001155">
    <property type="entry name" value="OxRdtase_FMN_N"/>
</dbReference>
<dbReference type="Proteomes" id="UP000630887">
    <property type="component" value="Unassembled WGS sequence"/>
</dbReference>
<evidence type="ECO:0000259" key="6">
    <source>
        <dbReference type="Pfam" id="PF00724"/>
    </source>
</evidence>
<dbReference type="AlphaFoldDB" id="A0A8J3L5B4"/>
<proteinExistence type="predicted"/>
<keyword evidence="3" id="KW-0288">FMN</keyword>
<dbReference type="PANTHER" id="PTHR43303">
    <property type="entry name" value="NADPH DEHYDROGENASE C23G7.10C-RELATED"/>
    <property type="match status" value="1"/>
</dbReference>
<reference evidence="7 8" key="1">
    <citation type="submission" date="2021-01" db="EMBL/GenBank/DDBJ databases">
        <title>Whole genome shotgun sequence of Catellatospora coxensis NBRC 107359.</title>
        <authorList>
            <person name="Komaki H."/>
            <person name="Tamura T."/>
        </authorList>
    </citation>
    <scope>NUCLEOTIDE SEQUENCE [LARGE SCALE GENOMIC DNA]</scope>
    <source>
        <strain evidence="7 8">NBRC 107359</strain>
    </source>
</reference>
<dbReference type="Gene3D" id="3.20.20.70">
    <property type="entry name" value="Aldolase class I"/>
    <property type="match status" value="1"/>
</dbReference>
<name>A0A8J3L5B4_9ACTN</name>
<dbReference type="PANTHER" id="PTHR43303:SF4">
    <property type="entry name" value="NADPH DEHYDROGENASE C23G7.10C-RELATED"/>
    <property type="match status" value="1"/>
</dbReference>
<evidence type="ECO:0000313" key="7">
    <source>
        <dbReference type="EMBL" id="GIG08080.1"/>
    </source>
</evidence>
<evidence type="ECO:0000256" key="2">
    <source>
        <dbReference type="ARBA" id="ARBA00022630"/>
    </source>
</evidence>
<dbReference type="GO" id="GO:0010181">
    <property type="term" value="F:FMN binding"/>
    <property type="evidence" value="ECO:0007669"/>
    <property type="project" value="InterPro"/>
</dbReference>
<dbReference type="GO" id="GO:0003959">
    <property type="term" value="F:NADPH dehydrogenase activity"/>
    <property type="evidence" value="ECO:0007669"/>
    <property type="project" value="InterPro"/>
</dbReference>
<organism evidence="7 8">
    <name type="scientific">Catellatospora coxensis</name>
    <dbReference type="NCBI Taxonomy" id="310354"/>
    <lineage>
        <taxon>Bacteria</taxon>
        <taxon>Bacillati</taxon>
        <taxon>Actinomycetota</taxon>
        <taxon>Actinomycetes</taxon>
        <taxon>Micromonosporales</taxon>
        <taxon>Micromonosporaceae</taxon>
        <taxon>Catellatospora</taxon>
    </lineage>
</organism>
<evidence type="ECO:0000256" key="4">
    <source>
        <dbReference type="ARBA" id="ARBA00022857"/>
    </source>
</evidence>
<comment type="caution">
    <text evidence="7">The sequence shown here is derived from an EMBL/GenBank/DDBJ whole genome shotgun (WGS) entry which is preliminary data.</text>
</comment>
<dbReference type="InterPro" id="IPR013785">
    <property type="entry name" value="Aldolase_TIM"/>
</dbReference>
<keyword evidence="2" id="KW-0285">Flavoprotein</keyword>
<dbReference type="CDD" id="cd02932">
    <property type="entry name" value="OYE_YqiM_FMN"/>
    <property type="match status" value="1"/>
</dbReference>
<dbReference type="EMBL" id="BONI01000042">
    <property type="protein sequence ID" value="GIG08080.1"/>
    <property type="molecule type" value="Genomic_DNA"/>
</dbReference>
<dbReference type="InterPro" id="IPR044152">
    <property type="entry name" value="YqjM-like"/>
</dbReference>
<sequence length="380" mass="40039">MVFAALRMVRPVSQDDARGRPYCCAVTVLGQPLELRGVTLPNRIAMSPMCQYSAGPDGLPGDWHLAHLGARAVGGAGLVIAEASAVLPEGRISPRDAGIWSPAHVDAWRPVTAFVAAQGAVPAIQLAHAGFKASTYWPFTQERGGVPDTDGGWQPVGPGELPFVPAYRTPRALEEAGIAAVIAAFAQAAGYAVDAGFQAVEIHAAHGYLLHEFYSPLTNHRDDGWGGDHAGRTRLAVAVAAAVRDAVGPDVPVLARVSATDWVEGGWDVADTVELARALFAAGVDLIDCSSGGVVPHADIPIGPGYQAPLAERVRRDVGVPTGAVGLITEPEQAERIVADGQADLVLIGRELLRDPYWPRRALAKLGGQPHWPDQYARAF</sequence>
<comment type="cofactor">
    <cofactor evidence="1">
        <name>FMN</name>
        <dbReference type="ChEBI" id="CHEBI:58210"/>
    </cofactor>
</comment>
<gene>
    <name evidence="7" type="ORF">Cco03nite_47800</name>
</gene>
<evidence type="ECO:0000256" key="5">
    <source>
        <dbReference type="ARBA" id="ARBA00023002"/>
    </source>
</evidence>
<keyword evidence="8" id="KW-1185">Reference proteome</keyword>
<evidence type="ECO:0000256" key="1">
    <source>
        <dbReference type="ARBA" id="ARBA00001917"/>
    </source>
</evidence>
<dbReference type="GO" id="GO:0050661">
    <property type="term" value="F:NADP binding"/>
    <property type="evidence" value="ECO:0007669"/>
    <property type="project" value="InterPro"/>
</dbReference>
<accession>A0A8J3L5B4</accession>
<dbReference type="Pfam" id="PF00724">
    <property type="entry name" value="Oxidored_FMN"/>
    <property type="match status" value="1"/>
</dbReference>
<evidence type="ECO:0000256" key="3">
    <source>
        <dbReference type="ARBA" id="ARBA00022643"/>
    </source>
</evidence>
<feature type="domain" description="NADH:flavin oxidoreductase/NADH oxidase N-terminal" evidence="6">
    <location>
        <begin position="31"/>
        <end position="363"/>
    </location>
</feature>
<protein>
    <submittedName>
        <fullName evidence="7">FMN oxidoreductase</fullName>
    </submittedName>
</protein>
<keyword evidence="4" id="KW-0521">NADP</keyword>
<evidence type="ECO:0000313" key="8">
    <source>
        <dbReference type="Proteomes" id="UP000630887"/>
    </source>
</evidence>